<dbReference type="HOGENOM" id="CLU_2988052_0_0_7"/>
<dbReference type="AlphaFoldDB" id="W4M7S2"/>
<evidence type="ECO:0000313" key="3">
    <source>
        <dbReference type="Proteomes" id="UP000019140"/>
    </source>
</evidence>
<organism evidence="2 3">
    <name type="scientific">Candidatus Entotheonella gemina</name>
    <dbReference type="NCBI Taxonomy" id="1429439"/>
    <lineage>
        <taxon>Bacteria</taxon>
        <taxon>Pseudomonadati</taxon>
        <taxon>Nitrospinota/Tectimicrobiota group</taxon>
        <taxon>Candidatus Tectimicrobiota</taxon>
        <taxon>Candidatus Entotheonellia</taxon>
        <taxon>Candidatus Entotheonellales</taxon>
        <taxon>Candidatus Entotheonellaceae</taxon>
        <taxon>Candidatus Entotheonella</taxon>
    </lineage>
</organism>
<proteinExistence type="predicted"/>
<keyword evidence="1" id="KW-1133">Transmembrane helix</keyword>
<name>W4M7S2_9BACT</name>
<keyword evidence="3" id="KW-1185">Reference proteome</keyword>
<protein>
    <submittedName>
        <fullName evidence="2">Uncharacterized protein</fullName>
    </submittedName>
</protein>
<reference evidence="2 3" key="1">
    <citation type="journal article" date="2014" name="Nature">
        <title>An environmental bacterial taxon with a large and distinct metabolic repertoire.</title>
        <authorList>
            <person name="Wilson M.C."/>
            <person name="Mori T."/>
            <person name="Ruckert C."/>
            <person name="Uria A.R."/>
            <person name="Helf M.J."/>
            <person name="Takada K."/>
            <person name="Gernert C."/>
            <person name="Steffens U.A."/>
            <person name="Heycke N."/>
            <person name="Schmitt S."/>
            <person name="Rinke C."/>
            <person name="Helfrich E.J."/>
            <person name="Brachmann A.O."/>
            <person name="Gurgui C."/>
            <person name="Wakimoto T."/>
            <person name="Kracht M."/>
            <person name="Crusemann M."/>
            <person name="Hentschel U."/>
            <person name="Abe I."/>
            <person name="Matsunaga S."/>
            <person name="Kalinowski J."/>
            <person name="Takeyama H."/>
            <person name="Piel J."/>
        </authorList>
    </citation>
    <scope>NUCLEOTIDE SEQUENCE [LARGE SCALE GENOMIC DNA]</scope>
    <source>
        <strain evidence="3">TSY2</strain>
    </source>
</reference>
<comment type="caution">
    <text evidence="2">The sequence shown here is derived from an EMBL/GenBank/DDBJ whole genome shotgun (WGS) entry which is preliminary data.</text>
</comment>
<dbReference type="EMBL" id="AZHX01000710">
    <property type="protein sequence ID" value="ETX06389.1"/>
    <property type="molecule type" value="Genomic_DNA"/>
</dbReference>
<evidence type="ECO:0000256" key="1">
    <source>
        <dbReference type="SAM" id="Phobius"/>
    </source>
</evidence>
<accession>W4M7S2</accession>
<feature type="transmembrane region" description="Helical" evidence="1">
    <location>
        <begin position="37"/>
        <end position="56"/>
    </location>
</feature>
<dbReference type="Proteomes" id="UP000019140">
    <property type="component" value="Unassembled WGS sequence"/>
</dbReference>
<sequence length="57" mass="7114">MRTLLVLIIMFTVHRLLVQVYPPYRERVRSFDQKMNWVTIILVTYLVFNFIYVIFFR</sequence>
<keyword evidence="1" id="KW-0812">Transmembrane</keyword>
<evidence type="ECO:0000313" key="2">
    <source>
        <dbReference type="EMBL" id="ETX06389.1"/>
    </source>
</evidence>
<keyword evidence="1" id="KW-0472">Membrane</keyword>
<gene>
    <name evidence="2" type="ORF">ETSY2_17415</name>
</gene>